<dbReference type="STRING" id="215250.A0A316YZP4"/>
<dbReference type="InterPro" id="IPR039357">
    <property type="entry name" value="SRD5A/TECR"/>
</dbReference>
<accession>A0A316YZP4</accession>
<evidence type="ECO:0000256" key="4">
    <source>
        <dbReference type="ARBA" id="ARBA00022989"/>
    </source>
</evidence>
<feature type="transmembrane region" description="Helical" evidence="6">
    <location>
        <begin position="225"/>
        <end position="243"/>
    </location>
</feature>
<dbReference type="EMBL" id="KZ819634">
    <property type="protein sequence ID" value="PWN94138.1"/>
    <property type="molecule type" value="Genomic_DNA"/>
</dbReference>
<keyword evidence="9" id="KW-1185">Reference proteome</keyword>
<gene>
    <name evidence="8" type="ORF">FA10DRAFT_299451</name>
</gene>
<evidence type="ECO:0000256" key="3">
    <source>
        <dbReference type="ARBA" id="ARBA00022692"/>
    </source>
</evidence>
<dbReference type="RefSeq" id="XP_025381336.1">
    <property type="nucleotide sequence ID" value="XM_025524727.1"/>
</dbReference>
<dbReference type="InParanoid" id="A0A316YZP4"/>
<feature type="domain" description="3-oxo-5-alpha-steroid 4-dehydrogenase C-terminal" evidence="7">
    <location>
        <begin position="221"/>
        <end position="301"/>
    </location>
</feature>
<keyword evidence="4 6" id="KW-1133">Transmembrane helix</keyword>
<evidence type="ECO:0000256" key="1">
    <source>
        <dbReference type="ARBA" id="ARBA00004141"/>
    </source>
</evidence>
<dbReference type="GO" id="GO:0006629">
    <property type="term" value="P:lipid metabolic process"/>
    <property type="evidence" value="ECO:0007669"/>
    <property type="project" value="InterPro"/>
</dbReference>
<reference evidence="8" key="1">
    <citation type="journal article" date="2018" name="Mol. Biol. Evol.">
        <title>Broad Genomic Sampling Reveals a Smut Pathogenic Ancestry of the Fungal Clade Ustilaginomycotina.</title>
        <authorList>
            <person name="Kijpornyongpan T."/>
            <person name="Mondo S.J."/>
            <person name="Barry K."/>
            <person name="Sandor L."/>
            <person name="Lee J."/>
            <person name="Lipzen A."/>
            <person name="Pangilinan J."/>
            <person name="LaButti K."/>
            <person name="Hainaut M."/>
            <person name="Henrissat B."/>
            <person name="Grigoriev I.V."/>
            <person name="Spatafora J.W."/>
            <person name="Aime M.C."/>
        </authorList>
    </citation>
    <scope>NUCLEOTIDE SEQUENCE [LARGE SCALE GENOMIC DNA]</scope>
    <source>
        <strain evidence="8">MCA 4198</strain>
    </source>
</reference>
<dbReference type="PANTHER" id="PTHR10556:SF43">
    <property type="entry name" value="STEROID 5-ALPHA-REDUCTASE DET2"/>
    <property type="match status" value="1"/>
</dbReference>
<dbReference type="OrthoDB" id="5788137at2759"/>
<keyword evidence="3 6" id="KW-0812">Transmembrane</keyword>
<dbReference type="Pfam" id="PF02544">
    <property type="entry name" value="Steroid_dh"/>
    <property type="match status" value="1"/>
</dbReference>
<feature type="transmembrane region" description="Helical" evidence="6">
    <location>
        <begin position="114"/>
        <end position="130"/>
    </location>
</feature>
<evidence type="ECO:0000313" key="9">
    <source>
        <dbReference type="Proteomes" id="UP000245768"/>
    </source>
</evidence>
<comment type="similarity">
    <text evidence="2">Belongs to the steroid 5-alpha reductase family.</text>
</comment>
<organism evidence="8 9">
    <name type="scientific">Acaromyces ingoldii</name>
    <dbReference type="NCBI Taxonomy" id="215250"/>
    <lineage>
        <taxon>Eukaryota</taxon>
        <taxon>Fungi</taxon>
        <taxon>Dikarya</taxon>
        <taxon>Basidiomycota</taxon>
        <taxon>Ustilaginomycotina</taxon>
        <taxon>Exobasidiomycetes</taxon>
        <taxon>Exobasidiales</taxon>
        <taxon>Cryptobasidiaceae</taxon>
        <taxon>Acaromyces</taxon>
    </lineage>
</organism>
<dbReference type="PROSITE" id="PS50244">
    <property type="entry name" value="S5A_REDUCTASE"/>
    <property type="match status" value="1"/>
</dbReference>
<dbReference type="InterPro" id="IPR001104">
    <property type="entry name" value="3-oxo-5_a-steroid_4-DH_C"/>
</dbReference>
<protein>
    <recommendedName>
        <fullName evidence="7">3-oxo-5-alpha-steroid 4-dehydrogenase C-terminal domain-containing protein</fullName>
    </recommendedName>
</protein>
<dbReference type="FunCoup" id="A0A316YZP4">
    <property type="interactions" value="10"/>
</dbReference>
<feature type="transmembrane region" description="Helical" evidence="6">
    <location>
        <begin position="151"/>
        <end position="172"/>
    </location>
</feature>
<dbReference type="GeneID" id="37046643"/>
<dbReference type="GO" id="GO:0016020">
    <property type="term" value="C:membrane"/>
    <property type="evidence" value="ECO:0007669"/>
    <property type="project" value="UniProtKB-SubCell"/>
</dbReference>
<evidence type="ECO:0000256" key="2">
    <source>
        <dbReference type="ARBA" id="ARBA00007742"/>
    </source>
</evidence>
<feature type="transmembrane region" description="Helical" evidence="6">
    <location>
        <begin position="73"/>
        <end position="94"/>
    </location>
</feature>
<evidence type="ECO:0000259" key="7">
    <source>
        <dbReference type="Pfam" id="PF02544"/>
    </source>
</evidence>
<evidence type="ECO:0000256" key="5">
    <source>
        <dbReference type="ARBA" id="ARBA00023136"/>
    </source>
</evidence>
<feature type="transmembrane region" description="Helical" evidence="6">
    <location>
        <begin position="42"/>
        <end position="61"/>
    </location>
</feature>
<dbReference type="Proteomes" id="UP000245768">
    <property type="component" value="Unassembled WGS sequence"/>
</dbReference>
<dbReference type="PANTHER" id="PTHR10556">
    <property type="entry name" value="3-OXO-5-ALPHA-STEROID 4-DEHYDROGENASE"/>
    <property type="match status" value="1"/>
</dbReference>
<name>A0A316YZP4_9BASI</name>
<dbReference type="GO" id="GO:0016627">
    <property type="term" value="F:oxidoreductase activity, acting on the CH-CH group of donors"/>
    <property type="evidence" value="ECO:0007669"/>
    <property type="project" value="InterPro"/>
</dbReference>
<evidence type="ECO:0000256" key="6">
    <source>
        <dbReference type="SAM" id="Phobius"/>
    </source>
</evidence>
<sequence>MASTLGSVLAKLAVFGAAKPPNLAHWSAASWYDSCVLFLKSFGLFMPILTQINAPFGRFALSKSIFNLPGNVTFMVMEAFAPIIFVLAFASSPLSSSPGLLKTTLPLSPSLEHLKTIPTANYILGSLYVIHYINRAFLQPMRGPPRSPSHLAVFVAASLFQSANGFVMGTWLGGASPPLQLPSEVIDSSGSSTASRLGSILSGTLRTVARPGIVDGGVKTLTNPLFLIGIAGWAVGLAANIYHDEILFDIRRKAQKDSKANGADSKPKYDVPHGGLYSLISYPNYLCEWFEWFSFAFAALAFTPLSPLSAQAVPLTLAGRILLLVSCPPLLFPIVEVWVMLPRALNGHEWYRSKFGIEGDGKGGRYPRDRNAVIPYLL</sequence>
<keyword evidence="5 6" id="KW-0472">Membrane</keyword>
<proteinExistence type="inferred from homology"/>
<evidence type="ECO:0000313" key="8">
    <source>
        <dbReference type="EMBL" id="PWN94138.1"/>
    </source>
</evidence>
<dbReference type="AlphaFoldDB" id="A0A316YZP4"/>
<comment type="subcellular location">
    <subcellularLocation>
        <location evidence="1">Membrane</location>
        <topology evidence="1">Multi-pass membrane protein</topology>
    </subcellularLocation>
</comment>